<dbReference type="EMBL" id="LAZR01000033">
    <property type="protein sequence ID" value="KKO01833.1"/>
    <property type="molecule type" value="Genomic_DNA"/>
</dbReference>
<evidence type="ECO:0000313" key="1">
    <source>
        <dbReference type="EMBL" id="KKO01833.1"/>
    </source>
</evidence>
<sequence>MQQLLLKIADNAGVSFKLGDIVAPGISALRSAEVSSDIVSLSGITLNIASPGILDETATLGEETLSNLLFSAAPDGMSRRDTEFLAAIIFDYALEVAPRIAGQENVIDVAALSAHTNYMRETFGDISVDPEFIQRIGQFAQIHINHQDLAPRNEPAANGEAG</sequence>
<gene>
    <name evidence="1" type="ORF">LCGC14_0111880</name>
</gene>
<proteinExistence type="predicted"/>
<comment type="caution">
    <text evidence="1">The sequence shown here is derived from an EMBL/GenBank/DDBJ whole genome shotgun (WGS) entry which is preliminary data.</text>
</comment>
<name>A0A0F9VPK4_9ZZZZ</name>
<accession>A0A0F9VPK4</accession>
<dbReference type="AlphaFoldDB" id="A0A0F9VPK4"/>
<protein>
    <submittedName>
        <fullName evidence="1">Uncharacterized protein</fullName>
    </submittedName>
</protein>
<reference evidence="1" key="1">
    <citation type="journal article" date="2015" name="Nature">
        <title>Complex archaea that bridge the gap between prokaryotes and eukaryotes.</title>
        <authorList>
            <person name="Spang A."/>
            <person name="Saw J.H."/>
            <person name="Jorgensen S.L."/>
            <person name="Zaremba-Niedzwiedzka K."/>
            <person name="Martijn J."/>
            <person name="Lind A.E."/>
            <person name="van Eijk R."/>
            <person name="Schleper C."/>
            <person name="Guy L."/>
            <person name="Ettema T.J."/>
        </authorList>
    </citation>
    <scope>NUCLEOTIDE SEQUENCE</scope>
</reference>
<organism evidence="1">
    <name type="scientific">marine sediment metagenome</name>
    <dbReference type="NCBI Taxonomy" id="412755"/>
    <lineage>
        <taxon>unclassified sequences</taxon>
        <taxon>metagenomes</taxon>
        <taxon>ecological metagenomes</taxon>
    </lineage>
</organism>